<reference evidence="2" key="1">
    <citation type="submission" date="2022-11" db="UniProtKB">
        <authorList>
            <consortium name="WormBaseParasite"/>
        </authorList>
    </citation>
    <scope>IDENTIFICATION</scope>
</reference>
<organism evidence="1 2">
    <name type="scientific">Plectus sambesii</name>
    <dbReference type="NCBI Taxonomy" id="2011161"/>
    <lineage>
        <taxon>Eukaryota</taxon>
        <taxon>Metazoa</taxon>
        <taxon>Ecdysozoa</taxon>
        <taxon>Nematoda</taxon>
        <taxon>Chromadorea</taxon>
        <taxon>Plectida</taxon>
        <taxon>Plectina</taxon>
        <taxon>Plectoidea</taxon>
        <taxon>Plectidae</taxon>
        <taxon>Plectus</taxon>
    </lineage>
</organism>
<sequence>METAASCGNPSIWCWASLVRSTPYAIVRAFVKALKFFRSMRGDDGDGAVAWRRIHPTMVVVGPLKGRRSPPNSAAADLLLLALTSSALFIAVERYYWVETQDATPIDHASLTLQADVQSREIFAVHRFAAPRIKLICSLRSLATRLMRAVCSFCASTRNSRRKDHSAH</sequence>
<protein>
    <submittedName>
        <fullName evidence="2">Uncharacterized protein</fullName>
    </submittedName>
</protein>
<evidence type="ECO:0000313" key="1">
    <source>
        <dbReference type="Proteomes" id="UP000887566"/>
    </source>
</evidence>
<evidence type="ECO:0000313" key="2">
    <source>
        <dbReference type="WBParaSite" id="PSAMB.scaffold3022size19987.g20102.t2"/>
    </source>
</evidence>
<dbReference type="Proteomes" id="UP000887566">
    <property type="component" value="Unplaced"/>
</dbReference>
<proteinExistence type="predicted"/>
<name>A0A914W2J6_9BILA</name>
<dbReference type="AlphaFoldDB" id="A0A914W2J6"/>
<accession>A0A914W2J6</accession>
<dbReference type="WBParaSite" id="PSAMB.scaffold3022size19987.g20102.t2">
    <property type="protein sequence ID" value="PSAMB.scaffold3022size19987.g20102.t2"/>
    <property type="gene ID" value="PSAMB.scaffold3022size19987.g20102"/>
</dbReference>
<keyword evidence="1" id="KW-1185">Reference proteome</keyword>